<dbReference type="PROSITE" id="PS00087">
    <property type="entry name" value="SOD_CU_ZN_1"/>
    <property type="match status" value="1"/>
</dbReference>
<dbReference type="GO" id="GO:0004784">
    <property type="term" value="F:superoxide dismutase activity"/>
    <property type="evidence" value="ECO:0007669"/>
    <property type="project" value="UniProtKB-EC"/>
</dbReference>
<organism evidence="5">
    <name type="scientific">Anisakis simplex</name>
    <name type="common">Herring worm</name>
    <dbReference type="NCBI Taxonomy" id="6269"/>
    <lineage>
        <taxon>Eukaryota</taxon>
        <taxon>Metazoa</taxon>
        <taxon>Ecdysozoa</taxon>
        <taxon>Nematoda</taxon>
        <taxon>Chromadorea</taxon>
        <taxon>Rhabditida</taxon>
        <taxon>Spirurina</taxon>
        <taxon>Ascaridomorpha</taxon>
        <taxon>Ascaridoidea</taxon>
        <taxon>Anisakidae</taxon>
        <taxon>Anisakis</taxon>
        <taxon>Anisakis simplex complex</taxon>
    </lineage>
</organism>
<evidence type="ECO:0000313" key="4">
    <source>
        <dbReference type="Proteomes" id="UP000267096"/>
    </source>
</evidence>
<proteinExistence type="inferred from homology"/>
<dbReference type="InterPro" id="IPR018152">
    <property type="entry name" value="SOD_Cu/Zn_BS"/>
</dbReference>
<dbReference type="PRINTS" id="PR00068">
    <property type="entry name" value="CUZNDISMTASE"/>
</dbReference>
<comment type="catalytic activity">
    <reaction evidence="1">
        <text>2 superoxide + 2 H(+) = H2O2 + O2</text>
        <dbReference type="Rhea" id="RHEA:20696"/>
        <dbReference type="ChEBI" id="CHEBI:15378"/>
        <dbReference type="ChEBI" id="CHEBI:15379"/>
        <dbReference type="ChEBI" id="CHEBI:16240"/>
        <dbReference type="ChEBI" id="CHEBI:18421"/>
        <dbReference type="EC" id="1.15.1.1"/>
    </reaction>
</comment>
<keyword evidence="1" id="KW-0479">Metal-binding</keyword>
<comment type="cofactor">
    <cofactor evidence="1">
        <name>Cu cation</name>
        <dbReference type="ChEBI" id="CHEBI:23378"/>
    </cofactor>
    <text evidence="1">Binds 1 copper ion per subunit.</text>
</comment>
<comment type="function">
    <text evidence="1">Destroys radicals which are normally produced within the cells and which are toxic to biological systems.</text>
</comment>
<evidence type="ECO:0000313" key="5">
    <source>
        <dbReference type="WBParaSite" id="ASIM_0000336001-mRNA-1"/>
    </source>
</evidence>
<dbReference type="Pfam" id="PF00080">
    <property type="entry name" value="Sod_Cu"/>
    <property type="match status" value="1"/>
</dbReference>
<dbReference type="Gene3D" id="2.60.40.200">
    <property type="entry name" value="Superoxide dismutase, copper/zinc binding domain"/>
    <property type="match status" value="1"/>
</dbReference>
<sequence length="147" mass="15548">MRNAARIILESTFTESSTMFLLQINGTLKGLTPGKHGFHVHERGDIGNGCIDAGGHYNPRGQPHGGPDDLQKHVGDLGNIIANLDVTFKRLSLIRFHSIVGRAIVIHEGTDDLGRGGDEGSRIAGNAGARVACGVIGIVVSFGILCR</sequence>
<evidence type="ECO:0000313" key="3">
    <source>
        <dbReference type="EMBL" id="VDK21309.1"/>
    </source>
</evidence>
<accession>A0A0M3J718</accession>
<dbReference type="SUPFAM" id="SSF49329">
    <property type="entry name" value="Cu,Zn superoxide dismutase-like"/>
    <property type="match status" value="1"/>
</dbReference>
<dbReference type="WBParaSite" id="ASIM_0000336001-mRNA-1">
    <property type="protein sequence ID" value="ASIM_0000336001-mRNA-1"/>
    <property type="gene ID" value="ASIM_0000336001"/>
</dbReference>
<reference evidence="5" key="1">
    <citation type="submission" date="2017-02" db="UniProtKB">
        <authorList>
            <consortium name="WormBaseParasite"/>
        </authorList>
    </citation>
    <scope>IDENTIFICATION</scope>
</reference>
<protein>
    <recommendedName>
        <fullName evidence="1">Superoxide dismutase [Cu-Zn]</fullName>
        <ecNumber evidence="1">1.15.1.1</ecNumber>
    </recommendedName>
</protein>
<dbReference type="Proteomes" id="UP000267096">
    <property type="component" value="Unassembled WGS sequence"/>
</dbReference>
<dbReference type="InterPro" id="IPR001424">
    <property type="entry name" value="SOD_Cu_Zn_dom"/>
</dbReference>
<evidence type="ECO:0000259" key="2">
    <source>
        <dbReference type="Pfam" id="PF00080"/>
    </source>
</evidence>
<dbReference type="PROSITE" id="PS00332">
    <property type="entry name" value="SOD_CU_ZN_2"/>
    <property type="match status" value="1"/>
</dbReference>
<dbReference type="CDD" id="cd00305">
    <property type="entry name" value="Cu-Zn_Superoxide_Dismutase"/>
    <property type="match status" value="1"/>
</dbReference>
<evidence type="ECO:0000256" key="1">
    <source>
        <dbReference type="RuleBase" id="RU000393"/>
    </source>
</evidence>
<dbReference type="EC" id="1.15.1.1" evidence="1"/>
<gene>
    <name evidence="3" type="ORF">ASIM_LOCUS3200</name>
</gene>
<reference evidence="3 4" key="2">
    <citation type="submission" date="2018-11" db="EMBL/GenBank/DDBJ databases">
        <authorList>
            <consortium name="Pathogen Informatics"/>
        </authorList>
    </citation>
    <scope>NUCLEOTIDE SEQUENCE [LARGE SCALE GENOMIC DNA]</scope>
</reference>
<dbReference type="PANTHER" id="PTHR10003">
    <property type="entry name" value="SUPEROXIDE DISMUTASE CU-ZN -RELATED"/>
    <property type="match status" value="1"/>
</dbReference>
<dbReference type="InterPro" id="IPR024134">
    <property type="entry name" value="SOD_Cu/Zn_/chaperone"/>
</dbReference>
<keyword evidence="1" id="KW-0560">Oxidoreductase</keyword>
<comment type="similarity">
    <text evidence="1">Belongs to the Cu-Zn superoxide dismutase family.</text>
</comment>
<keyword evidence="4" id="KW-1185">Reference proteome</keyword>
<feature type="domain" description="Superoxide dismutase copper/zinc binding" evidence="2">
    <location>
        <begin position="12"/>
        <end position="136"/>
    </location>
</feature>
<dbReference type="OrthoDB" id="2015551at2759"/>
<dbReference type="InterPro" id="IPR036423">
    <property type="entry name" value="SOD-like_Cu/Zn_dom_sf"/>
</dbReference>
<comment type="cofactor">
    <cofactor evidence="1">
        <name>Zn(2+)</name>
        <dbReference type="ChEBI" id="CHEBI:29105"/>
    </cofactor>
    <text evidence="1">Binds 1 zinc ion per subunit.</text>
</comment>
<dbReference type="AlphaFoldDB" id="A0A0M3J718"/>
<dbReference type="EMBL" id="UYRR01004797">
    <property type="protein sequence ID" value="VDK21309.1"/>
    <property type="molecule type" value="Genomic_DNA"/>
</dbReference>
<dbReference type="GO" id="GO:0005507">
    <property type="term" value="F:copper ion binding"/>
    <property type="evidence" value="ECO:0007669"/>
    <property type="project" value="InterPro"/>
</dbReference>
<keyword evidence="1" id="KW-0186">Copper</keyword>
<name>A0A0M3J718_ANISI</name>
<keyword evidence="1" id="KW-0862">Zinc</keyword>